<dbReference type="EMBL" id="CAJVCH010032436">
    <property type="protein sequence ID" value="CAG7711810.1"/>
    <property type="molecule type" value="Genomic_DNA"/>
</dbReference>
<protein>
    <submittedName>
        <fullName evidence="2">Uncharacterized protein</fullName>
    </submittedName>
</protein>
<evidence type="ECO:0000256" key="1">
    <source>
        <dbReference type="SAM" id="SignalP"/>
    </source>
</evidence>
<keyword evidence="1" id="KW-0732">Signal</keyword>
<dbReference type="AlphaFoldDB" id="A0A8J2NV06"/>
<feature type="chain" id="PRO_5035326134" evidence="1">
    <location>
        <begin position="20"/>
        <end position="112"/>
    </location>
</feature>
<reference evidence="2" key="1">
    <citation type="submission" date="2021-06" db="EMBL/GenBank/DDBJ databases">
        <authorList>
            <person name="Hodson N. C."/>
            <person name="Mongue J. A."/>
            <person name="Jaron S. K."/>
        </authorList>
    </citation>
    <scope>NUCLEOTIDE SEQUENCE</scope>
</reference>
<keyword evidence="3" id="KW-1185">Reference proteome</keyword>
<evidence type="ECO:0000313" key="2">
    <source>
        <dbReference type="EMBL" id="CAG7711810.1"/>
    </source>
</evidence>
<dbReference type="Proteomes" id="UP000708208">
    <property type="component" value="Unassembled WGS sequence"/>
</dbReference>
<comment type="caution">
    <text evidence="2">The sequence shown here is derived from an EMBL/GenBank/DDBJ whole genome shotgun (WGS) entry which is preliminary data.</text>
</comment>
<sequence length="112" mass="12608">MISFHYFLIEILLIPFSFGGVNLSCTNKPTQLGLHRTATLKAIEQACTFGEANSTSGNMPFNRLVNLSKDDNSVNKHDFVQAMMIIKIGDVFQRTANNVCRLDAYRKEFADM</sequence>
<evidence type="ECO:0000313" key="3">
    <source>
        <dbReference type="Proteomes" id="UP000708208"/>
    </source>
</evidence>
<name>A0A8J2NV06_9HEXA</name>
<organism evidence="2 3">
    <name type="scientific">Allacma fusca</name>
    <dbReference type="NCBI Taxonomy" id="39272"/>
    <lineage>
        <taxon>Eukaryota</taxon>
        <taxon>Metazoa</taxon>
        <taxon>Ecdysozoa</taxon>
        <taxon>Arthropoda</taxon>
        <taxon>Hexapoda</taxon>
        <taxon>Collembola</taxon>
        <taxon>Symphypleona</taxon>
        <taxon>Sminthuridae</taxon>
        <taxon>Allacma</taxon>
    </lineage>
</organism>
<feature type="signal peptide" evidence="1">
    <location>
        <begin position="1"/>
        <end position="19"/>
    </location>
</feature>
<proteinExistence type="predicted"/>
<accession>A0A8J2NV06</accession>
<gene>
    <name evidence="2" type="ORF">AFUS01_LOCUS5118</name>
</gene>